<keyword evidence="1" id="KW-1185">Reference proteome</keyword>
<name>A0A915JN07_ROMCU</name>
<protein>
    <submittedName>
        <fullName evidence="2">Uncharacterized protein</fullName>
    </submittedName>
</protein>
<evidence type="ECO:0000313" key="2">
    <source>
        <dbReference type="WBParaSite" id="nRc.2.0.1.t27483-RA"/>
    </source>
</evidence>
<reference evidence="2" key="1">
    <citation type="submission" date="2022-11" db="UniProtKB">
        <authorList>
            <consortium name="WormBaseParasite"/>
        </authorList>
    </citation>
    <scope>IDENTIFICATION</scope>
</reference>
<accession>A0A915JN07</accession>
<organism evidence="1 2">
    <name type="scientific">Romanomermis culicivorax</name>
    <name type="common">Nematode worm</name>
    <dbReference type="NCBI Taxonomy" id="13658"/>
    <lineage>
        <taxon>Eukaryota</taxon>
        <taxon>Metazoa</taxon>
        <taxon>Ecdysozoa</taxon>
        <taxon>Nematoda</taxon>
        <taxon>Enoplea</taxon>
        <taxon>Dorylaimia</taxon>
        <taxon>Mermithida</taxon>
        <taxon>Mermithoidea</taxon>
        <taxon>Mermithidae</taxon>
        <taxon>Romanomermis</taxon>
    </lineage>
</organism>
<dbReference type="AlphaFoldDB" id="A0A915JN07"/>
<proteinExistence type="predicted"/>
<dbReference type="WBParaSite" id="nRc.2.0.1.t27483-RA">
    <property type="protein sequence ID" value="nRc.2.0.1.t27483-RA"/>
    <property type="gene ID" value="nRc.2.0.1.g27483"/>
</dbReference>
<dbReference type="Proteomes" id="UP000887565">
    <property type="component" value="Unplaced"/>
</dbReference>
<sequence length="325" mass="35561">MVILSKEIVSAAPIVSPGIVCWNATGCTFQDPCLVRSSICQINNLTLSSKTLVPKYASTRASEIPIKLEAVKAHALIDISAQCSVLSSGLVKRPLDKQLLQLLICRKISVADGAVVNARGPVVVTMESAFGEHMIRWVILDDDGNDQCIISTDSLTHPDIHAILNFKQNFIQIQDIKLLLKVIASVRSQTVLFMNDNLLEEILEEKRVQYVEGKDNACAKFLSRKDDWDKMPIPNTENLTAKIFHKNFHPAGALLAADLPVPNILPAAASLPTGVDMNIMAVTRAMTKKPINQPTLSYSMPLAPNYGLPPVEAITIASYEEVKKP</sequence>
<evidence type="ECO:0000313" key="1">
    <source>
        <dbReference type="Proteomes" id="UP000887565"/>
    </source>
</evidence>